<sequence>MPVEPVKHNHKKTQDIPVAYIGAWIQDVGYSFPRSTDGNDGNEVDWETESTTRWQLLLLLCLIWAIPS</sequence>
<dbReference type="EMBL" id="ONZP01000168">
    <property type="protein sequence ID" value="SPJ75522.1"/>
    <property type="molecule type" value="Genomic_DNA"/>
</dbReference>
<protein>
    <submittedName>
        <fullName evidence="1">Uncharacterized protein</fullName>
    </submittedName>
</protein>
<evidence type="ECO:0000313" key="1">
    <source>
        <dbReference type="EMBL" id="SPJ75522.1"/>
    </source>
</evidence>
<dbReference type="AlphaFoldDB" id="A0AAE8M7J5"/>
<proteinExistence type="predicted"/>
<keyword evidence="2" id="KW-1185">Reference proteome</keyword>
<name>A0AAE8M7J5_9HYPO</name>
<gene>
    <name evidence="1" type="ORF">FTOL_05253</name>
</gene>
<reference evidence="1" key="1">
    <citation type="submission" date="2018-03" db="EMBL/GenBank/DDBJ databases">
        <authorList>
            <person name="Guldener U."/>
        </authorList>
    </citation>
    <scope>NUCLEOTIDE SEQUENCE</scope>
</reference>
<evidence type="ECO:0000313" key="2">
    <source>
        <dbReference type="Proteomes" id="UP001187734"/>
    </source>
</evidence>
<accession>A0AAE8M7J5</accession>
<comment type="caution">
    <text evidence="1">The sequence shown here is derived from an EMBL/GenBank/DDBJ whole genome shotgun (WGS) entry which is preliminary data.</text>
</comment>
<dbReference type="Proteomes" id="UP001187734">
    <property type="component" value="Unassembled WGS sequence"/>
</dbReference>
<organism evidence="1 2">
    <name type="scientific">Fusarium torulosum</name>
    <dbReference type="NCBI Taxonomy" id="33205"/>
    <lineage>
        <taxon>Eukaryota</taxon>
        <taxon>Fungi</taxon>
        <taxon>Dikarya</taxon>
        <taxon>Ascomycota</taxon>
        <taxon>Pezizomycotina</taxon>
        <taxon>Sordariomycetes</taxon>
        <taxon>Hypocreomycetidae</taxon>
        <taxon>Hypocreales</taxon>
        <taxon>Nectriaceae</taxon>
        <taxon>Fusarium</taxon>
    </lineage>
</organism>